<feature type="domain" description="PABS" evidence="4">
    <location>
        <begin position="3"/>
        <end position="242"/>
    </location>
</feature>
<dbReference type="GO" id="GO:0006596">
    <property type="term" value="P:polyamine biosynthetic process"/>
    <property type="evidence" value="ECO:0007669"/>
    <property type="project" value="UniProtKB-KW"/>
</dbReference>
<proteinExistence type="inferred from homology"/>
<dbReference type="PROSITE" id="PS51006">
    <property type="entry name" value="PABS_2"/>
    <property type="match status" value="1"/>
</dbReference>
<keyword evidence="3" id="KW-0620">Polyamine biosynthesis</keyword>
<dbReference type="SUPFAM" id="SSF53335">
    <property type="entry name" value="S-adenosyl-L-methionine-dependent methyltransferases"/>
    <property type="match status" value="1"/>
</dbReference>
<dbReference type="InterPro" id="IPR030374">
    <property type="entry name" value="PABS"/>
</dbReference>
<keyword evidence="2" id="KW-0808">Transferase</keyword>
<dbReference type="InterPro" id="IPR029063">
    <property type="entry name" value="SAM-dependent_MTases_sf"/>
</dbReference>
<evidence type="ECO:0000256" key="1">
    <source>
        <dbReference type="ARBA" id="ARBA00007867"/>
    </source>
</evidence>
<organism evidence="5">
    <name type="scientific">viral metagenome</name>
    <dbReference type="NCBI Taxonomy" id="1070528"/>
    <lineage>
        <taxon>unclassified sequences</taxon>
        <taxon>metagenomes</taxon>
        <taxon>organismal metagenomes</taxon>
    </lineage>
</organism>
<dbReference type="PANTHER" id="PTHR43317">
    <property type="entry name" value="THERMOSPERMINE SYNTHASE ACAULIS5"/>
    <property type="match status" value="1"/>
</dbReference>
<comment type="similarity">
    <text evidence="1">Belongs to the spermidine/spermine synthase family.</text>
</comment>
<dbReference type="HAMAP" id="MF_00198">
    <property type="entry name" value="Spermidine_synth"/>
    <property type="match status" value="1"/>
</dbReference>
<dbReference type="EMBL" id="MN740830">
    <property type="protein sequence ID" value="QHU14115.1"/>
    <property type="molecule type" value="Genomic_DNA"/>
</dbReference>
<dbReference type="InterPro" id="IPR001045">
    <property type="entry name" value="Spermi_synthase"/>
</dbReference>
<sequence>MEAKFIEEDPGQGLTRIYTYFPTLSYHLKTDKQTVDLIQCNDCQMLFLDGVLQSSTKDELNYHMALVHPLLGSLKNKKRILLLGGAEGATTREILRYGDNNIRFITMVDYDSQLVELMCNKGQAWAQGSFQCPCLSIIYDDAWAFIKEEGDYDAVIIDLTDPDFEEMNWSALLMGVMQRIHTNKGGFVMNAGGYDPHNCSHLKTLKMMLDHLLQAFPGYQYVFYTTLVPSFGSEWCFVAVYHCEQTVSLKPEIVAWLPIPDWIKRQILELDVALLD</sequence>
<dbReference type="GO" id="GO:0010487">
    <property type="term" value="F:thermospermine synthase activity"/>
    <property type="evidence" value="ECO:0007669"/>
    <property type="project" value="UniProtKB-ARBA"/>
</dbReference>
<evidence type="ECO:0000259" key="4">
    <source>
        <dbReference type="PROSITE" id="PS51006"/>
    </source>
</evidence>
<dbReference type="Gene3D" id="3.40.50.150">
    <property type="entry name" value="Vaccinia Virus protein VP39"/>
    <property type="match status" value="1"/>
</dbReference>
<dbReference type="PANTHER" id="PTHR43317:SF1">
    <property type="entry name" value="THERMOSPERMINE SYNTHASE ACAULIS5"/>
    <property type="match status" value="1"/>
</dbReference>
<reference evidence="5" key="1">
    <citation type="journal article" date="2020" name="Nature">
        <title>Giant virus diversity and host interactions through global metagenomics.</title>
        <authorList>
            <person name="Schulz F."/>
            <person name="Roux S."/>
            <person name="Paez-Espino D."/>
            <person name="Jungbluth S."/>
            <person name="Walsh D.A."/>
            <person name="Denef V.J."/>
            <person name="McMahon K.D."/>
            <person name="Konstantinidis K.T."/>
            <person name="Eloe-Fadrosh E.A."/>
            <person name="Kyrpides N.C."/>
            <person name="Woyke T."/>
        </authorList>
    </citation>
    <scope>NUCLEOTIDE SEQUENCE</scope>
    <source>
        <strain evidence="5">GVMAG-S-1101182-85</strain>
    </source>
</reference>
<evidence type="ECO:0000256" key="3">
    <source>
        <dbReference type="ARBA" id="ARBA00023115"/>
    </source>
</evidence>
<protein>
    <recommendedName>
        <fullName evidence="4">PABS domain-containing protein</fullName>
    </recommendedName>
</protein>
<dbReference type="Pfam" id="PF01564">
    <property type="entry name" value="Spermine_synth"/>
    <property type="match status" value="1"/>
</dbReference>
<evidence type="ECO:0000313" key="5">
    <source>
        <dbReference type="EMBL" id="QHU14115.1"/>
    </source>
</evidence>
<name>A0A6C0K7U0_9ZZZZ</name>
<dbReference type="AlphaFoldDB" id="A0A6C0K7U0"/>
<accession>A0A6C0K7U0</accession>
<evidence type="ECO:0000256" key="2">
    <source>
        <dbReference type="ARBA" id="ARBA00022679"/>
    </source>
</evidence>